<feature type="domain" description="Nitrile hydratase beta subunit" evidence="6">
    <location>
        <begin position="122"/>
        <end position="218"/>
    </location>
</feature>
<dbReference type="NCBIfam" id="TIGR03888">
    <property type="entry name" value="nitrile_beta"/>
    <property type="match status" value="1"/>
</dbReference>
<dbReference type="RefSeq" id="WP_137097748.1">
    <property type="nucleotide sequence ID" value="NZ_CP039865.1"/>
</dbReference>
<evidence type="ECO:0000256" key="5">
    <source>
        <dbReference type="PIRNR" id="PIRNR001427"/>
    </source>
</evidence>
<dbReference type="InterPro" id="IPR003168">
    <property type="entry name" value="Nitrile_hydratase_bsu"/>
</dbReference>
<dbReference type="Gene3D" id="2.30.30.50">
    <property type="match status" value="1"/>
</dbReference>
<keyword evidence="3 5" id="KW-0456">Lyase</keyword>
<dbReference type="Proteomes" id="UP000298588">
    <property type="component" value="Chromosome"/>
</dbReference>
<dbReference type="OrthoDB" id="3478924at2"/>
<evidence type="ECO:0000259" key="7">
    <source>
        <dbReference type="Pfam" id="PF21006"/>
    </source>
</evidence>
<comment type="function">
    <text evidence="1 5">NHase catalyzes the hydration of various nitrile compounds to the corresponding amides.</text>
</comment>
<dbReference type="Pfam" id="PF02211">
    <property type="entry name" value="NHase_beta_C"/>
    <property type="match status" value="1"/>
</dbReference>
<accession>A0A4D7QJ61</accession>
<evidence type="ECO:0000256" key="1">
    <source>
        <dbReference type="ARBA" id="ARBA00004042"/>
    </source>
</evidence>
<dbReference type="Pfam" id="PF21006">
    <property type="entry name" value="NHase_beta_N"/>
    <property type="match status" value="1"/>
</dbReference>
<dbReference type="PIRSF" id="PIRSF001427">
    <property type="entry name" value="NHase_beta"/>
    <property type="match status" value="1"/>
</dbReference>
<evidence type="ECO:0000256" key="3">
    <source>
        <dbReference type="ARBA" id="ARBA00023239"/>
    </source>
</evidence>
<dbReference type="GO" id="GO:0046914">
    <property type="term" value="F:transition metal ion binding"/>
    <property type="evidence" value="ECO:0007669"/>
    <property type="project" value="InterPro"/>
</dbReference>
<evidence type="ECO:0000256" key="4">
    <source>
        <dbReference type="ARBA" id="ARBA00044877"/>
    </source>
</evidence>
<dbReference type="InterPro" id="IPR049054">
    <property type="entry name" value="CN_hydtase_beta-like_N"/>
</dbReference>
<dbReference type="Gene3D" id="1.10.472.20">
    <property type="entry name" value="Nitrile hydratase, beta subunit"/>
    <property type="match status" value="1"/>
</dbReference>
<gene>
    <name evidence="8" type="primary">nthB</name>
    <name evidence="8" type="ORF">E8L99_00685</name>
</gene>
<protein>
    <recommendedName>
        <fullName evidence="5">Nitrile hydratase subunit beta</fullName>
        <shortName evidence="5">NHase</shortName>
        <ecNumber evidence="5">4.2.1.84</ecNumber>
    </recommendedName>
</protein>
<evidence type="ECO:0000259" key="6">
    <source>
        <dbReference type="Pfam" id="PF02211"/>
    </source>
</evidence>
<dbReference type="AlphaFoldDB" id="A0A4D7QJ61"/>
<comment type="catalytic activity">
    <reaction evidence="4 5">
        <text>an aliphatic primary amide = an aliphatic nitrile + H2O</text>
        <dbReference type="Rhea" id="RHEA:12673"/>
        <dbReference type="ChEBI" id="CHEBI:15377"/>
        <dbReference type="ChEBI" id="CHEBI:65285"/>
        <dbReference type="ChEBI" id="CHEBI:80291"/>
        <dbReference type="EC" id="4.2.1.84"/>
    </reaction>
</comment>
<keyword evidence="9" id="KW-1185">Reference proteome</keyword>
<dbReference type="SUPFAM" id="SSF50090">
    <property type="entry name" value="Electron transport accessory proteins"/>
    <property type="match status" value="1"/>
</dbReference>
<feature type="domain" description="Nitrile hydratase beta subunit-like N-terminal" evidence="7">
    <location>
        <begin position="6"/>
        <end position="109"/>
    </location>
</feature>
<evidence type="ECO:0000313" key="9">
    <source>
        <dbReference type="Proteomes" id="UP000298588"/>
    </source>
</evidence>
<evidence type="ECO:0000256" key="2">
    <source>
        <dbReference type="ARBA" id="ARBA00009098"/>
    </source>
</evidence>
<name>A0A4D7QJ61_9HYPH</name>
<dbReference type="InterPro" id="IPR008990">
    <property type="entry name" value="Elect_transpt_acc-like_dom_sf"/>
</dbReference>
<sequence length="220" mass="23657">MSYQANADIGGRADLGPVVLEPNEPLFHAPWERRALGLTLAMGATGAWNLDISRSAREQLPDYLSSSYYELWIRGLERLLADAGLVNETELVAGHAQGTPKPVARILTADAVDAALARGNPTTRAVTSPARFAVGDRVLTRQVPQPTGHTRLPRYVQGKPGLVTHCHGAHVFPDAHAAGLGEQPQWLYTVRFAATDLFEAGADPTVTVSVDAWESYLSPA</sequence>
<dbReference type="EMBL" id="CP039865">
    <property type="protein sequence ID" value="QCK84412.1"/>
    <property type="molecule type" value="Genomic_DNA"/>
</dbReference>
<reference evidence="8 9" key="1">
    <citation type="submission" date="2019-04" db="EMBL/GenBank/DDBJ databases">
        <title>Phreatobacter aquaticus sp. nov.</title>
        <authorList>
            <person name="Choi A."/>
            <person name="Baek K."/>
        </authorList>
    </citation>
    <scope>NUCLEOTIDE SEQUENCE [LARGE SCALE GENOMIC DNA]</scope>
    <source>
        <strain evidence="8 9">NMCR1094</strain>
    </source>
</reference>
<evidence type="ECO:0000313" key="8">
    <source>
        <dbReference type="EMBL" id="QCK84412.1"/>
    </source>
</evidence>
<dbReference type="EC" id="4.2.1.84" evidence="5"/>
<dbReference type="KEGG" id="paqt:E8L99_00685"/>
<dbReference type="InterPro" id="IPR024690">
    <property type="entry name" value="CN_hydtase_beta_dom_C"/>
</dbReference>
<dbReference type="GO" id="GO:0018822">
    <property type="term" value="F:nitrile hydratase activity"/>
    <property type="evidence" value="ECO:0007669"/>
    <property type="project" value="UniProtKB-EC"/>
</dbReference>
<comment type="similarity">
    <text evidence="2 5">Belongs to the nitrile hydratase subunit beta family.</text>
</comment>
<proteinExistence type="inferred from homology"/>
<organism evidence="8 9">
    <name type="scientific">Phreatobacter aquaticus</name>
    <dbReference type="NCBI Taxonomy" id="2570229"/>
    <lineage>
        <taxon>Bacteria</taxon>
        <taxon>Pseudomonadati</taxon>
        <taxon>Pseudomonadota</taxon>
        <taxon>Alphaproteobacteria</taxon>
        <taxon>Hyphomicrobiales</taxon>
        <taxon>Phreatobacteraceae</taxon>
        <taxon>Phreatobacter</taxon>
    </lineage>
</organism>
<dbReference type="InterPro" id="IPR042262">
    <property type="entry name" value="CN_hydtase_beta_C"/>
</dbReference>